<name>A0AAV3XUF3_9CYAN</name>
<protein>
    <recommendedName>
        <fullName evidence="3">Secreted protein</fullName>
    </recommendedName>
</protein>
<dbReference type="Proteomes" id="UP001050975">
    <property type="component" value="Unassembled WGS sequence"/>
</dbReference>
<gene>
    <name evidence="1" type="ORF">MiSe_89830</name>
</gene>
<proteinExistence type="predicted"/>
<accession>A0AAV3XUF3</accession>
<dbReference type="AlphaFoldDB" id="A0AAV3XUF3"/>
<keyword evidence="2" id="KW-1185">Reference proteome</keyword>
<dbReference type="EMBL" id="BLAY01000299">
    <property type="protein sequence ID" value="GET44157.1"/>
    <property type="molecule type" value="Genomic_DNA"/>
</dbReference>
<comment type="caution">
    <text evidence="1">The sequence shown here is derived from an EMBL/GenBank/DDBJ whole genome shotgun (WGS) entry which is preliminary data.</text>
</comment>
<evidence type="ECO:0008006" key="3">
    <source>
        <dbReference type="Google" id="ProtNLM"/>
    </source>
</evidence>
<evidence type="ECO:0000313" key="1">
    <source>
        <dbReference type="EMBL" id="GET44157.1"/>
    </source>
</evidence>
<organism evidence="1 2">
    <name type="scientific">Microseira wollei NIES-4236</name>
    <dbReference type="NCBI Taxonomy" id="2530354"/>
    <lineage>
        <taxon>Bacteria</taxon>
        <taxon>Bacillati</taxon>
        <taxon>Cyanobacteriota</taxon>
        <taxon>Cyanophyceae</taxon>
        <taxon>Oscillatoriophycideae</taxon>
        <taxon>Aerosakkonematales</taxon>
        <taxon>Aerosakkonemataceae</taxon>
        <taxon>Microseira</taxon>
    </lineage>
</organism>
<reference evidence="1" key="1">
    <citation type="submission" date="2019-10" db="EMBL/GenBank/DDBJ databases">
        <title>Draft genome sequece of Microseira wollei NIES-4236.</title>
        <authorList>
            <person name="Yamaguchi H."/>
            <person name="Suzuki S."/>
            <person name="Kawachi M."/>
        </authorList>
    </citation>
    <scope>NUCLEOTIDE SEQUENCE</scope>
    <source>
        <strain evidence="1">NIES-4236</strain>
    </source>
</reference>
<evidence type="ECO:0000313" key="2">
    <source>
        <dbReference type="Proteomes" id="UP001050975"/>
    </source>
</evidence>
<sequence length="75" mass="8440">MNLFFLVLSWPAKVRCCPLAAAATNLGLNTTKLCQISIALSVDRPVDTRCLNLRGLCKFLIFWHFSGSAVFRDFF</sequence>